<evidence type="ECO:0000256" key="1">
    <source>
        <dbReference type="ARBA" id="ARBA00003932"/>
    </source>
</evidence>
<comment type="function">
    <text evidence="1 8">The Vlp and Vsp proteins are antigenically distinct proteins, only one vlp or vsp gene is transcriptionally active at any one time. Switching between these genes is a mechanism of host immune response evasion.</text>
</comment>
<keyword evidence="7 8" id="KW-0449">Lipoprotein</keyword>
<keyword evidence="6 8" id="KW-0998">Cell outer membrane</keyword>
<keyword evidence="9" id="KW-0614">Plasmid</keyword>
<name>I0FEP2_BORCA</name>
<proteinExistence type="predicted"/>
<reference evidence="10" key="2">
    <citation type="submission" date="2012-03" db="EMBL/GenBank/DDBJ databases">
        <title>Complete genome sequence of Borrelia crocidurae.</title>
        <authorList>
            <person name="Elbir H."/>
            <person name="Gimenez G."/>
            <person name="Robert C."/>
            <person name="Raoult D."/>
            <person name="Drancourt M."/>
        </authorList>
    </citation>
    <scope>NUCLEOTIDE SEQUENCE [LARGE SCALE GENOMIC DNA]</scope>
    <source>
        <strain evidence="10">Achema</strain>
        <plasmid evidence="10">unnamed18</plasmid>
    </source>
</reference>
<evidence type="ECO:0000256" key="8">
    <source>
        <dbReference type="RuleBase" id="RU363105"/>
    </source>
</evidence>
<evidence type="ECO:0000256" key="2">
    <source>
        <dbReference type="ARBA" id="ARBA00004459"/>
    </source>
</evidence>
<evidence type="ECO:0000256" key="7">
    <source>
        <dbReference type="ARBA" id="ARBA00023288"/>
    </source>
</evidence>
<keyword evidence="4 8" id="KW-0472">Membrane</keyword>
<dbReference type="HOGENOM" id="CLU_054711_1_0_12"/>
<gene>
    <name evidence="9" type="ordered locus">Q7M_1492</name>
</gene>
<evidence type="ECO:0000313" key="10">
    <source>
        <dbReference type="Proteomes" id="UP000005212"/>
    </source>
</evidence>
<evidence type="ECO:0000256" key="3">
    <source>
        <dbReference type="ARBA" id="ARBA00022729"/>
    </source>
</evidence>
<evidence type="ECO:0000256" key="6">
    <source>
        <dbReference type="ARBA" id="ARBA00023237"/>
    </source>
</evidence>
<geneLocation type="plasmid" evidence="10">
    <name>unnamed18</name>
</geneLocation>
<evidence type="ECO:0000256" key="4">
    <source>
        <dbReference type="ARBA" id="ARBA00023136"/>
    </source>
</evidence>
<keyword evidence="3" id="KW-0732">Signal</keyword>
<keyword evidence="5 8" id="KW-0564">Palmitate</keyword>
<dbReference type="AlphaFoldDB" id="I0FEP2"/>
<dbReference type="InterPro" id="IPR000680">
    <property type="entry name" value="Borrelia_lipo"/>
</dbReference>
<organism evidence="9 10">
    <name type="scientific">Borrelia crocidurae (strain Achema)</name>
    <dbReference type="NCBI Taxonomy" id="1155096"/>
    <lineage>
        <taxon>Bacteria</taxon>
        <taxon>Pseudomonadati</taxon>
        <taxon>Spirochaetota</taxon>
        <taxon>Spirochaetia</taxon>
        <taxon>Spirochaetales</taxon>
        <taxon>Borreliaceae</taxon>
        <taxon>Borrelia</taxon>
    </lineage>
</organism>
<comment type="subcellular location">
    <subcellularLocation>
        <location evidence="2 8">Cell outer membrane</location>
        <topology evidence="2 8">Lipid-anchor</topology>
    </subcellularLocation>
</comment>
<reference evidence="9 10" key="1">
    <citation type="journal article" date="2012" name="J. Bacteriol.">
        <title>Complete Genome Sequence of Borrelia crocidurae.</title>
        <authorList>
            <person name="Elbir H."/>
            <person name="Gimenez G."/>
            <person name="Robert C."/>
            <person name="Bergstrom S."/>
            <person name="Cutler S."/>
            <person name="Raoult D."/>
            <person name="Drancourt M."/>
        </authorList>
    </citation>
    <scope>NUCLEOTIDE SEQUENCE [LARGE SCALE GENOMIC DNA]</scope>
    <source>
        <strain evidence="9 10">Achema</strain>
        <plasmid evidence="10">unnamed18</plasmid>
    </source>
</reference>
<sequence length="269" mass="26966">MIDRVMIMMMVVVMVMGCNSGGVGGGEGKVDLAKKNSFLESLVKIGEGFQEIFGVFGSAVGDTLGFAAVKSDDKKNKVGEHFRKMGGGLTATKNKLNDLLSEISSAKNVDGSTIEVVKGVIKGANDVFERLITALTKLFGATTDSASIGDNAVGAGVGADKTGVEAVIGGIKTIVEEAVKVGIEIKPGNAGGQIAAANATTDAIAVLGGFNNNATAGSGPKLAAEVSKADSWAMIDKIKDATATILAQLTAGADKDAGTLAASNGNAAG</sequence>
<accession>I0FEP2</accession>
<dbReference type="Pfam" id="PF00921">
    <property type="entry name" value="Lipoprotein_2"/>
    <property type="match status" value="1"/>
</dbReference>
<dbReference type="KEGG" id="bcw:Q7M_1492"/>
<dbReference type="Proteomes" id="UP000005212">
    <property type="component" value="Plasmid unnamed18"/>
</dbReference>
<dbReference type="EMBL" id="CP003444">
    <property type="protein sequence ID" value="AFI31948.1"/>
    <property type="molecule type" value="Genomic_DNA"/>
</dbReference>
<dbReference type="PATRIC" id="fig|1155096.3.peg.1199"/>
<dbReference type="SUPFAM" id="SSF74748">
    <property type="entry name" value="Variable surface antigen VlsE"/>
    <property type="match status" value="1"/>
</dbReference>
<evidence type="ECO:0000313" key="9">
    <source>
        <dbReference type="EMBL" id="AFI31948.1"/>
    </source>
</evidence>
<dbReference type="GO" id="GO:0009279">
    <property type="term" value="C:cell outer membrane"/>
    <property type="evidence" value="ECO:0007669"/>
    <property type="project" value="UniProtKB-SubCell"/>
</dbReference>
<dbReference type="PROSITE" id="PS51257">
    <property type="entry name" value="PROKAR_LIPOPROTEIN"/>
    <property type="match status" value="1"/>
</dbReference>
<evidence type="ECO:0000256" key="5">
    <source>
        <dbReference type="ARBA" id="ARBA00023139"/>
    </source>
</evidence>
<protein>
    <recommendedName>
        <fullName evidence="8">Variable large protein</fullName>
    </recommendedName>
</protein>